<evidence type="ECO:0000259" key="3">
    <source>
        <dbReference type="PROSITE" id="PS50835"/>
    </source>
</evidence>
<evidence type="ECO:0000313" key="5">
    <source>
        <dbReference type="Proteomes" id="UP000708208"/>
    </source>
</evidence>
<feature type="signal peptide" evidence="2">
    <location>
        <begin position="1"/>
        <end position="33"/>
    </location>
</feature>
<dbReference type="PROSITE" id="PS50835">
    <property type="entry name" value="IG_LIKE"/>
    <property type="match status" value="1"/>
</dbReference>
<evidence type="ECO:0000313" key="4">
    <source>
        <dbReference type="EMBL" id="CAG7784941.1"/>
    </source>
</evidence>
<reference evidence="4" key="1">
    <citation type="submission" date="2021-06" db="EMBL/GenBank/DDBJ databases">
        <authorList>
            <person name="Hodson N. C."/>
            <person name="Mongue J. A."/>
            <person name="Jaron S. K."/>
        </authorList>
    </citation>
    <scope>NUCLEOTIDE SEQUENCE</scope>
</reference>
<feature type="region of interest" description="Disordered" evidence="1">
    <location>
        <begin position="267"/>
        <end position="291"/>
    </location>
</feature>
<dbReference type="CDD" id="cd00096">
    <property type="entry name" value="Ig"/>
    <property type="match status" value="1"/>
</dbReference>
<evidence type="ECO:0000256" key="1">
    <source>
        <dbReference type="SAM" id="MobiDB-lite"/>
    </source>
</evidence>
<feature type="compositionally biased region" description="Low complexity" evidence="1">
    <location>
        <begin position="267"/>
        <end position="279"/>
    </location>
</feature>
<dbReference type="PANTHER" id="PTHR21261">
    <property type="entry name" value="BEAT PROTEIN"/>
    <property type="match status" value="1"/>
</dbReference>
<dbReference type="Pfam" id="PF07686">
    <property type="entry name" value="V-set"/>
    <property type="match status" value="1"/>
</dbReference>
<accession>A0A8J2KFC0</accession>
<feature type="chain" id="PRO_5035225765" description="Ig-like domain-containing protein" evidence="2">
    <location>
        <begin position="34"/>
        <end position="325"/>
    </location>
</feature>
<keyword evidence="2" id="KW-0732">Signal</keyword>
<proteinExistence type="predicted"/>
<comment type="caution">
    <text evidence="4">The sequence shown here is derived from an EMBL/GenBank/DDBJ whole genome shotgun (WGS) entry which is preliminary data.</text>
</comment>
<dbReference type="SMART" id="SM00409">
    <property type="entry name" value="IG"/>
    <property type="match status" value="1"/>
</dbReference>
<sequence>MRRKGDLFMMRRILECFCVLFILQVLCGPRVTAVRSENQNLKIILEVPRWAKVGGTVTMHCKYDVGGEPVYQVKWYKGNKEFYRYVPKESPPVKIFPFAGLHLDLSRSNASAITLNKLDLSMKGTYSCEVSTDYPDFLTDVKSSILDVVAFPESGPTISKLKSTYSVGDMVEANCTSYRSKPFANLTWFINSELVKPQFLVPPGGFRIKENPMETSQLNLRFQLRPEHFRANGRVTMKCTARIYDYYHNSSEATIFEADNPKLSSVVDNTSSSSGSSGNIRGDKNSSSSLHGTPLGSHRYFTGIKLLLIVLMMPQHLLCHILLIN</sequence>
<dbReference type="PANTHER" id="PTHR21261:SF15">
    <property type="entry name" value="BEATEN PATH IIIA, ISOFORM D-RELATED"/>
    <property type="match status" value="1"/>
</dbReference>
<dbReference type="EMBL" id="CAJVCH010286283">
    <property type="protein sequence ID" value="CAG7784941.1"/>
    <property type="molecule type" value="Genomic_DNA"/>
</dbReference>
<keyword evidence="5" id="KW-1185">Reference proteome</keyword>
<dbReference type="FunFam" id="2.60.40.10:FF:000437">
    <property type="entry name" value="Beat-IIIc, isoform A"/>
    <property type="match status" value="1"/>
</dbReference>
<feature type="domain" description="Ig-like" evidence="3">
    <location>
        <begin position="29"/>
        <end position="139"/>
    </location>
</feature>
<dbReference type="InterPro" id="IPR007110">
    <property type="entry name" value="Ig-like_dom"/>
</dbReference>
<dbReference type="OrthoDB" id="6419989at2759"/>
<dbReference type="AlphaFoldDB" id="A0A8J2KFC0"/>
<dbReference type="InterPro" id="IPR003599">
    <property type="entry name" value="Ig_sub"/>
</dbReference>
<dbReference type="Proteomes" id="UP000708208">
    <property type="component" value="Unassembled WGS sequence"/>
</dbReference>
<evidence type="ECO:0000256" key="2">
    <source>
        <dbReference type="SAM" id="SignalP"/>
    </source>
</evidence>
<name>A0A8J2KFC0_9HEXA</name>
<protein>
    <recommendedName>
        <fullName evidence="3">Ig-like domain-containing protein</fullName>
    </recommendedName>
</protein>
<dbReference type="InterPro" id="IPR013106">
    <property type="entry name" value="Ig_V-set"/>
</dbReference>
<organism evidence="4 5">
    <name type="scientific">Allacma fusca</name>
    <dbReference type="NCBI Taxonomy" id="39272"/>
    <lineage>
        <taxon>Eukaryota</taxon>
        <taxon>Metazoa</taxon>
        <taxon>Ecdysozoa</taxon>
        <taxon>Arthropoda</taxon>
        <taxon>Hexapoda</taxon>
        <taxon>Collembola</taxon>
        <taxon>Symphypleona</taxon>
        <taxon>Sminthuridae</taxon>
        <taxon>Allacma</taxon>
    </lineage>
</organism>
<gene>
    <name evidence="4" type="ORF">AFUS01_LOCUS23598</name>
</gene>